<evidence type="ECO:0000313" key="1">
    <source>
        <dbReference type="EMBL" id="DAE05584.1"/>
    </source>
</evidence>
<reference evidence="1" key="1">
    <citation type="journal article" date="2021" name="Proc. Natl. Acad. Sci. U.S.A.">
        <title>A Catalog of Tens of Thousands of Viruses from Human Metagenomes Reveals Hidden Associations with Chronic Diseases.</title>
        <authorList>
            <person name="Tisza M.J."/>
            <person name="Buck C.B."/>
        </authorList>
    </citation>
    <scope>NUCLEOTIDE SEQUENCE</scope>
    <source>
        <strain evidence="1">CtuQh21</strain>
    </source>
</reference>
<protein>
    <submittedName>
        <fullName evidence="1">Uncharacterized protein</fullName>
    </submittedName>
</protein>
<name>A0A8S5PFZ5_9CAUD</name>
<organism evidence="1">
    <name type="scientific">Podoviridae sp. ctuQh21</name>
    <dbReference type="NCBI Taxonomy" id="2825284"/>
    <lineage>
        <taxon>Viruses</taxon>
        <taxon>Duplodnaviria</taxon>
        <taxon>Heunggongvirae</taxon>
        <taxon>Uroviricota</taxon>
        <taxon>Caudoviricetes</taxon>
    </lineage>
</organism>
<accession>A0A8S5PFZ5</accession>
<proteinExistence type="predicted"/>
<dbReference type="EMBL" id="BK015412">
    <property type="protein sequence ID" value="DAE05584.1"/>
    <property type="molecule type" value="Genomic_DNA"/>
</dbReference>
<sequence>MRLILFSSHILFFYFLKIQISIQTSYTIPCDPLIPLQYDLHILWIQFNV</sequence>